<dbReference type="KEGG" id="lyd:D7I47_01575"/>
<keyword evidence="1" id="KW-0812">Transmembrane</keyword>
<feature type="transmembrane region" description="Helical" evidence="1">
    <location>
        <begin position="88"/>
        <end position="104"/>
    </location>
</feature>
<reference evidence="3" key="1">
    <citation type="submission" date="2018-09" db="EMBL/GenBank/DDBJ databases">
        <title>Genome sequencing of strain 2DFWR-13.</title>
        <authorList>
            <person name="Heo J."/>
            <person name="Kim S.-J."/>
            <person name="Kwon S.-W."/>
        </authorList>
    </citation>
    <scope>NUCLEOTIDE SEQUENCE [LARGE SCALE GENOMIC DNA]</scope>
    <source>
        <strain evidence="3">2DFWR-13</strain>
    </source>
</reference>
<feature type="transmembrane region" description="Helical" evidence="1">
    <location>
        <begin position="26"/>
        <end position="46"/>
    </location>
</feature>
<dbReference type="RefSeq" id="WP_120761415.1">
    <property type="nucleotide sequence ID" value="NZ_CP032630.1"/>
</dbReference>
<keyword evidence="3" id="KW-1185">Reference proteome</keyword>
<evidence type="ECO:0000313" key="3">
    <source>
        <dbReference type="Proteomes" id="UP000278886"/>
    </source>
</evidence>
<accession>A0A387B0P6</accession>
<organism evidence="2 3">
    <name type="scientific">Protaetiibacter intestinalis</name>
    <dbReference type="NCBI Taxonomy" id="2419774"/>
    <lineage>
        <taxon>Bacteria</taxon>
        <taxon>Bacillati</taxon>
        <taxon>Actinomycetota</taxon>
        <taxon>Actinomycetes</taxon>
        <taxon>Micrococcales</taxon>
        <taxon>Microbacteriaceae</taxon>
        <taxon>Protaetiibacter</taxon>
    </lineage>
</organism>
<feature type="transmembrane region" description="Helical" evidence="1">
    <location>
        <begin position="139"/>
        <end position="162"/>
    </location>
</feature>
<feature type="transmembrane region" description="Helical" evidence="1">
    <location>
        <begin position="58"/>
        <end position="81"/>
    </location>
</feature>
<dbReference type="Proteomes" id="UP000278886">
    <property type="component" value="Chromosome"/>
</dbReference>
<feature type="transmembrane region" description="Helical" evidence="1">
    <location>
        <begin position="110"/>
        <end position="132"/>
    </location>
</feature>
<evidence type="ECO:0000313" key="2">
    <source>
        <dbReference type="EMBL" id="AYF97064.1"/>
    </source>
</evidence>
<gene>
    <name evidence="2" type="ORF">D7I47_01575</name>
</gene>
<dbReference type="Pfam" id="PF09819">
    <property type="entry name" value="ABC_cobalt"/>
    <property type="match status" value="1"/>
</dbReference>
<dbReference type="InterPro" id="IPR017195">
    <property type="entry name" value="ABC_thiamin-permease_prd"/>
</dbReference>
<keyword evidence="1" id="KW-0472">Membrane</keyword>
<dbReference type="AlphaFoldDB" id="A0A387B0P6"/>
<proteinExistence type="predicted"/>
<sequence>MTTHSTTDATDTAAAAKAAPSRRWRVIDIVIASVLGVALGLVFILWNTTSSPLRDAVGAVLPGLGALLAGIWLLPGVLGGLIVRKPGAALFTELVAATVSVIIVPNEWGWWTIEAGLVQGLGAELVFALFLYRRWGFGVAVLAGVGAGLAMAINDLIVWYAGSVTPEFVVVYIVASAITGAVIAGALSWLLVRALAATGVLNRFAAGRERAELV</sequence>
<evidence type="ECO:0000256" key="1">
    <source>
        <dbReference type="SAM" id="Phobius"/>
    </source>
</evidence>
<dbReference type="PIRSF" id="PIRSF037394">
    <property type="entry name" value="ABC_thiamine-permease_YkoE_prd"/>
    <property type="match status" value="1"/>
</dbReference>
<protein>
    <submittedName>
        <fullName evidence="2">Uncharacterized protein</fullName>
    </submittedName>
</protein>
<name>A0A387B0P6_9MICO</name>
<feature type="transmembrane region" description="Helical" evidence="1">
    <location>
        <begin position="168"/>
        <end position="192"/>
    </location>
</feature>
<keyword evidence="1" id="KW-1133">Transmembrane helix</keyword>
<dbReference type="EMBL" id="CP032630">
    <property type="protein sequence ID" value="AYF97064.1"/>
    <property type="molecule type" value="Genomic_DNA"/>
</dbReference>